<evidence type="ECO:0000256" key="3">
    <source>
        <dbReference type="SAM" id="MobiDB-lite"/>
    </source>
</evidence>
<feature type="region of interest" description="Disordered" evidence="3">
    <location>
        <begin position="571"/>
        <end position="614"/>
    </location>
</feature>
<dbReference type="PANTHER" id="PTHR47447:SF17">
    <property type="entry name" value="OS12G0638900 PROTEIN"/>
    <property type="match status" value="1"/>
</dbReference>
<feature type="repeat" description="PPR" evidence="2">
    <location>
        <begin position="170"/>
        <end position="204"/>
    </location>
</feature>
<dbReference type="EMBL" id="FN649741">
    <property type="protein sequence ID" value="CBJ27793.1"/>
    <property type="molecule type" value="Genomic_DNA"/>
</dbReference>
<feature type="repeat" description="PPR" evidence="2">
    <location>
        <begin position="347"/>
        <end position="381"/>
    </location>
</feature>
<evidence type="ECO:0000256" key="2">
    <source>
        <dbReference type="PROSITE-ProRule" id="PRU00708"/>
    </source>
</evidence>
<dbReference type="STRING" id="2880.D7G7R2"/>
<evidence type="ECO:0000313" key="4">
    <source>
        <dbReference type="EMBL" id="CBJ27793.1"/>
    </source>
</evidence>
<name>D7G7R2_ECTSI</name>
<dbReference type="PANTHER" id="PTHR47447">
    <property type="entry name" value="OS03G0856100 PROTEIN"/>
    <property type="match status" value="1"/>
</dbReference>
<dbReference type="InterPro" id="IPR011990">
    <property type="entry name" value="TPR-like_helical_dom_sf"/>
</dbReference>
<dbReference type="Pfam" id="PF13041">
    <property type="entry name" value="PPR_2"/>
    <property type="match status" value="3"/>
</dbReference>
<feature type="region of interest" description="Disordered" evidence="3">
    <location>
        <begin position="1"/>
        <end position="93"/>
    </location>
</feature>
<dbReference type="InterPro" id="IPR002885">
    <property type="entry name" value="PPR_rpt"/>
</dbReference>
<accession>D7G7R2</accession>
<gene>
    <name evidence="4" type="ORF">Esi_0085_0024</name>
</gene>
<reference evidence="4 5" key="1">
    <citation type="journal article" date="2010" name="Nature">
        <title>The Ectocarpus genome and the independent evolution of multicellularity in brown algae.</title>
        <authorList>
            <person name="Cock J.M."/>
            <person name="Sterck L."/>
            <person name="Rouze P."/>
            <person name="Scornet D."/>
            <person name="Allen A.E."/>
            <person name="Amoutzias G."/>
            <person name="Anthouard V."/>
            <person name="Artiguenave F."/>
            <person name="Aury J.M."/>
            <person name="Badger J.H."/>
            <person name="Beszteri B."/>
            <person name="Billiau K."/>
            <person name="Bonnet E."/>
            <person name="Bothwell J.H."/>
            <person name="Bowler C."/>
            <person name="Boyen C."/>
            <person name="Brownlee C."/>
            <person name="Carrano C.J."/>
            <person name="Charrier B."/>
            <person name="Cho G.Y."/>
            <person name="Coelho S.M."/>
            <person name="Collen J."/>
            <person name="Corre E."/>
            <person name="Da Silva C."/>
            <person name="Delage L."/>
            <person name="Delaroque N."/>
            <person name="Dittami S.M."/>
            <person name="Doulbeau S."/>
            <person name="Elias M."/>
            <person name="Farnham G."/>
            <person name="Gachon C.M."/>
            <person name="Gschloessl B."/>
            <person name="Heesch S."/>
            <person name="Jabbari K."/>
            <person name="Jubin C."/>
            <person name="Kawai H."/>
            <person name="Kimura K."/>
            <person name="Kloareg B."/>
            <person name="Kupper F.C."/>
            <person name="Lang D."/>
            <person name="Le Bail A."/>
            <person name="Leblanc C."/>
            <person name="Lerouge P."/>
            <person name="Lohr M."/>
            <person name="Lopez P.J."/>
            <person name="Martens C."/>
            <person name="Maumus F."/>
            <person name="Michel G."/>
            <person name="Miranda-Saavedra D."/>
            <person name="Morales J."/>
            <person name="Moreau H."/>
            <person name="Motomura T."/>
            <person name="Nagasato C."/>
            <person name="Napoli C.A."/>
            <person name="Nelson D.R."/>
            <person name="Nyvall-Collen P."/>
            <person name="Peters A.F."/>
            <person name="Pommier C."/>
            <person name="Potin P."/>
            <person name="Poulain J."/>
            <person name="Quesneville H."/>
            <person name="Read B."/>
            <person name="Rensing S.A."/>
            <person name="Ritter A."/>
            <person name="Rousvoal S."/>
            <person name="Samanta M."/>
            <person name="Samson G."/>
            <person name="Schroeder D.C."/>
            <person name="Segurens B."/>
            <person name="Strittmatter M."/>
            <person name="Tonon T."/>
            <person name="Tregear J.W."/>
            <person name="Valentin K."/>
            <person name="von Dassow P."/>
            <person name="Yamagishi T."/>
            <person name="Van de Peer Y."/>
            <person name="Wincker P."/>
        </authorList>
    </citation>
    <scope>NUCLEOTIDE SEQUENCE [LARGE SCALE GENOMIC DNA]</scope>
    <source>
        <strain evidence="5">Ec32 / CCAP1310/4</strain>
    </source>
</reference>
<proteinExistence type="predicted"/>
<feature type="repeat" description="PPR" evidence="2">
    <location>
        <begin position="312"/>
        <end position="346"/>
    </location>
</feature>
<dbReference type="NCBIfam" id="TIGR00756">
    <property type="entry name" value="PPR"/>
    <property type="match status" value="3"/>
</dbReference>
<keyword evidence="1" id="KW-0677">Repeat</keyword>
<keyword evidence="5" id="KW-1185">Reference proteome</keyword>
<evidence type="ECO:0000313" key="5">
    <source>
        <dbReference type="Proteomes" id="UP000002630"/>
    </source>
</evidence>
<dbReference type="AlphaFoldDB" id="D7G7R2"/>
<feature type="repeat" description="PPR" evidence="2">
    <location>
        <begin position="277"/>
        <end position="311"/>
    </location>
</feature>
<feature type="repeat" description="PPR" evidence="2">
    <location>
        <begin position="242"/>
        <end position="276"/>
    </location>
</feature>
<dbReference type="OrthoDB" id="69593at2759"/>
<dbReference type="PROSITE" id="PS51375">
    <property type="entry name" value="PPR"/>
    <property type="match status" value="5"/>
</dbReference>
<dbReference type="EMBL" id="FN649086">
    <property type="protein sequence ID" value="CBJ27793.1"/>
    <property type="molecule type" value="Genomic_DNA"/>
</dbReference>
<feature type="compositionally biased region" description="Basic and acidic residues" evidence="3">
    <location>
        <begin position="582"/>
        <end position="614"/>
    </location>
</feature>
<protein>
    <submittedName>
        <fullName evidence="4">Pentatricopeptide repeat-containing protein, putative</fullName>
    </submittedName>
</protein>
<dbReference type="InParanoid" id="D7G7R2"/>
<dbReference type="Pfam" id="PF13812">
    <property type="entry name" value="PPR_3"/>
    <property type="match status" value="1"/>
</dbReference>
<dbReference type="Gene3D" id="1.25.40.10">
    <property type="entry name" value="Tetratricopeptide repeat domain"/>
    <property type="match status" value="3"/>
</dbReference>
<dbReference type="Proteomes" id="UP000002630">
    <property type="component" value="Linkage Group LG16"/>
</dbReference>
<dbReference type="eggNOG" id="KOG4197">
    <property type="taxonomic scope" value="Eukaryota"/>
</dbReference>
<sequence>MMVRPRPTTLAPTTDAGEDRALSSSESTGEDGGASSNTATLDRVEAQAAAAGGGRGGRDEARQNGNRKRLGVIGRAGSEDRRFQRRTLRTPRPSTRVASFRELNSRKVDRSLVKQSVLHYLSDPEELTVMQFTNLGMASSRHCDIHLTVEVIEQHHIAAETMRTEGLQKSLFAYNALISGCASGRGYERALGYFDDMRKAGVEPDEMTFASIIATIRDGSEGSPERAIEAVQMMKEAGLRPDTYCMNSVMAVNVQARQPNAALKIFEEMKRDDIPRDVVSYNTAISACDKLQDAETAVRLLRQAREDDVEPDVFSYNTAISALGHSCQWQEAARIFEEMNEAGVAPSLMTYNTLISGCVRAQAPSEALSVFYLMKERGIKRDQYSFAGALHASVHLRDYELAMNLLEEMIDMGMPANSQSYATAIRTCARCSKSDEAVFLYASQLRMSIVPTEMTYKALVEAFTDCKDARRAAWVLDEMREMLVPIEHVHLMDVLYACTDQCDIALEVLRLNEELGLDAVPKMYAMALEVCITAGDYEASTIALDKMTAAGFEPRPDQEKRMLRSCADPQWISKRHSPGELQRVEEEGEGEGRDVPTDFWQDRDEEQGFHRREA</sequence>
<evidence type="ECO:0000256" key="1">
    <source>
        <dbReference type="ARBA" id="ARBA00022737"/>
    </source>
</evidence>
<organism evidence="4 5">
    <name type="scientific">Ectocarpus siliculosus</name>
    <name type="common">Brown alga</name>
    <name type="synonym">Conferva siliculosa</name>
    <dbReference type="NCBI Taxonomy" id="2880"/>
    <lineage>
        <taxon>Eukaryota</taxon>
        <taxon>Sar</taxon>
        <taxon>Stramenopiles</taxon>
        <taxon>Ochrophyta</taxon>
        <taxon>PX clade</taxon>
        <taxon>Phaeophyceae</taxon>
        <taxon>Ectocarpales</taxon>
        <taxon>Ectocarpaceae</taxon>
        <taxon>Ectocarpus</taxon>
    </lineage>
</organism>